<sequence length="308" mass="31945">MSEHISVLDALGSDPATIEDNAGPVGRTLIRALDKAVHVQSGAINAYINTIRARNPEASPAEIQDILDKHFMMVATGSGASAGAAAAIPGIGFFMGAAAVGAESLVFLDAASFYTVASAKIRGVDISDPERRRTLILIALLGSQGTAIVDAFLGEANSKGRLLPAPSAIARFSAPKITEINSRLLRTTLKQIRKRFTHAWVGKLMPLGVGAVLGTMANRKLATSVVNNTNETFGPLPDEFDEPAPRKEEVIDEDGNPIVDDSGVIAKAKSAAGTVAKGAVQSAGTVAGAVGTVLGKAVEKIQNKDDKN</sequence>
<organism evidence="1 2">
    <name type="scientific">Corynebacterium spheniscorum</name>
    <dbReference type="NCBI Taxonomy" id="185761"/>
    <lineage>
        <taxon>Bacteria</taxon>
        <taxon>Bacillati</taxon>
        <taxon>Actinomycetota</taxon>
        <taxon>Actinomycetes</taxon>
        <taxon>Mycobacteriales</taxon>
        <taxon>Corynebacteriaceae</taxon>
        <taxon>Corynebacterium</taxon>
    </lineage>
</organism>
<proteinExistence type="predicted"/>
<dbReference type="STRING" id="185761.SAMN05660282_00853"/>
<dbReference type="AlphaFoldDB" id="A0A1I2RWT4"/>
<dbReference type="Proteomes" id="UP000199065">
    <property type="component" value="Unassembled WGS sequence"/>
</dbReference>
<dbReference type="OrthoDB" id="4422408at2"/>
<evidence type="ECO:0008006" key="3">
    <source>
        <dbReference type="Google" id="ProtNLM"/>
    </source>
</evidence>
<gene>
    <name evidence="1" type="ORF">SAMN05660282_00853</name>
</gene>
<evidence type="ECO:0000313" key="2">
    <source>
        <dbReference type="Proteomes" id="UP000199065"/>
    </source>
</evidence>
<dbReference type="EMBL" id="FOPJ01000004">
    <property type="protein sequence ID" value="SFG43107.1"/>
    <property type="molecule type" value="Genomic_DNA"/>
</dbReference>
<reference evidence="1 2" key="1">
    <citation type="submission" date="2016-10" db="EMBL/GenBank/DDBJ databases">
        <authorList>
            <person name="de Groot N.N."/>
        </authorList>
    </citation>
    <scope>NUCLEOTIDE SEQUENCE [LARGE SCALE GENOMIC DNA]</scope>
    <source>
        <strain>J11</strain>
        <strain evidence="2">PG 39</strain>
    </source>
</reference>
<protein>
    <recommendedName>
        <fullName evidence="3">EcsC protein family protein</fullName>
    </recommendedName>
</protein>
<keyword evidence="2" id="KW-1185">Reference proteome</keyword>
<name>A0A1I2RWT4_9CORY</name>
<accession>A0A1I2RWT4</accession>
<evidence type="ECO:0000313" key="1">
    <source>
        <dbReference type="EMBL" id="SFG43107.1"/>
    </source>
</evidence>
<dbReference type="RefSeq" id="WP_092284781.1">
    <property type="nucleotide sequence ID" value="NZ_FOPJ01000004.1"/>
</dbReference>